<reference evidence="7 8" key="1">
    <citation type="submission" date="2017-08" db="EMBL/GenBank/DDBJ databases">
        <title>Acidophilic green algal genome provides insights into adaptation to an acidic environment.</title>
        <authorList>
            <person name="Hirooka S."/>
            <person name="Hirose Y."/>
            <person name="Kanesaki Y."/>
            <person name="Higuchi S."/>
            <person name="Fujiwara T."/>
            <person name="Onuma R."/>
            <person name="Era A."/>
            <person name="Ohbayashi R."/>
            <person name="Uzuka A."/>
            <person name="Nozaki H."/>
            <person name="Yoshikawa H."/>
            <person name="Miyagishima S.Y."/>
        </authorList>
    </citation>
    <scope>NUCLEOTIDE SEQUENCE [LARGE SCALE GENOMIC DNA]</scope>
    <source>
        <strain evidence="7 8">NIES-2499</strain>
    </source>
</reference>
<accession>A0A250X8S7</accession>
<comment type="subcellular location">
    <subcellularLocation>
        <location evidence="1">Nucleus</location>
    </subcellularLocation>
</comment>
<dbReference type="STRING" id="1157962.A0A250X8S7"/>
<evidence type="ECO:0000256" key="3">
    <source>
        <dbReference type="ARBA" id="ARBA00021704"/>
    </source>
</evidence>
<proteinExistence type="inferred from homology"/>
<dbReference type="InterPro" id="IPR017423">
    <property type="entry name" value="TRM6"/>
</dbReference>
<evidence type="ECO:0000256" key="2">
    <source>
        <dbReference type="ARBA" id="ARBA00008320"/>
    </source>
</evidence>
<dbReference type="PANTHER" id="PTHR12945:SF0">
    <property type="entry name" value="TRNA (ADENINE(58)-N(1))-METHYLTRANSFERASE NON-CATALYTIC SUBUNIT TRM6"/>
    <property type="match status" value="1"/>
</dbReference>
<evidence type="ECO:0000256" key="5">
    <source>
        <dbReference type="ARBA" id="ARBA00023242"/>
    </source>
</evidence>
<evidence type="ECO:0000256" key="6">
    <source>
        <dbReference type="ARBA" id="ARBA00032319"/>
    </source>
</evidence>
<dbReference type="GO" id="GO:0031515">
    <property type="term" value="C:tRNA (m1A) methyltransferase complex"/>
    <property type="evidence" value="ECO:0007669"/>
    <property type="project" value="InterPro"/>
</dbReference>
<dbReference type="AlphaFoldDB" id="A0A250X8S7"/>
<comment type="caution">
    <text evidence="7">The sequence shown here is derived from an EMBL/GenBank/DDBJ whole genome shotgun (WGS) entry which is preliminary data.</text>
</comment>
<organism evidence="7 8">
    <name type="scientific">Chlamydomonas eustigma</name>
    <dbReference type="NCBI Taxonomy" id="1157962"/>
    <lineage>
        <taxon>Eukaryota</taxon>
        <taxon>Viridiplantae</taxon>
        <taxon>Chlorophyta</taxon>
        <taxon>core chlorophytes</taxon>
        <taxon>Chlorophyceae</taxon>
        <taxon>CS clade</taxon>
        <taxon>Chlamydomonadales</taxon>
        <taxon>Chlamydomonadaceae</taxon>
        <taxon>Chlamydomonas</taxon>
    </lineage>
</organism>
<protein>
    <recommendedName>
        <fullName evidence="3">tRNA (adenine(58)-N(1))-methyltransferase non-catalytic subunit TRM6</fullName>
    </recommendedName>
    <alternativeName>
        <fullName evidence="6">tRNA(m1A58)-methyltransferase subunit TRM6</fullName>
    </alternativeName>
</protein>
<dbReference type="OrthoDB" id="10254665at2759"/>
<comment type="similarity">
    <text evidence="2">Belongs to the TRM6/GCD10 family.</text>
</comment>
<evidence type="ECO:0000256" key="4">
    <source>
        <dbReference type="ARBA" id="ARBA00022694"/>
    </source>
</evidence>
<keyword evidence="5" id="KW-0539">Nucleus</keyword>
<dbReference type="Pfam" id="PF04189">
    <property type="entry name" value="Gcd10p"/>
    <property type="match status" value="1"/>
</dbReference>
<dbReference type="PANTHER" id="PTHR12945">
    <property type="entry name" value="TRANSLATION INITIATION FACTOR EIF3-RELATED"/>
    <property type="match status" value="1"/>
</dbReference>
<evidence type="ECO:0000256" key="1">
    <source>
        <dbReference type="ARBA" id="ARBA00004123"/>
    </source>
</evidence>
<gene>
    <name evidence="7" type="ORF">CEUSTIGMA_g6733.t1</name>
</gene>
<evidence type="ECO:0000313" key="7">
    <source>
        <dbReference type="EMBL" id="GAX79292.1"/>
    </source>
</evidence>
<keyword evidence="8" id="KW-1185">Reference proteome</keyword>
<name>A0A250X8S7_9CHLO</name>
<dbReference type="EMBL" id="BEGY01000041">
    <property type="protein sequence ID" value="GAX79292.1"/>
    <property type="molecule type" value="Genomic_DNA"/>
</dbReference>
<keyword evidence="4" id="KW-0819">tRNA processing</keyword>
<sequence>MDDNCMIREGDSIIFDERGEKMSFMKVKASGKVKVGKLTLSMQPFVGAPFGAMFEVSADGKEFQRLKRPPGEEVTNVLDTERDNSNLLDRNTDNQKLSHDEIEALKQSGKSGSEIIAELCNNSATFESKTEFSQDKYKRKKAKKYMIHVTLRKPTARAICQAYYDKGPQRVFNLRFDSLAAMLSLANIGAGGTALVIDNCMGVVLGAVMERMGGHGIVCNAHVDMAYSCDVIKSMNFTEKERSVLFSSSVGSLKKAFQEQVSKLEAGVTLHSNQCITEEAEPVASCMEDSKLSEPTLATSTSDACDHGRTANGVLPTVPGTVPSVDNNFQAVNTSCTEVALIDAGMASLKTASTSKTHSGSSTGAAAPCLLKLGSAGFSSCILAAPRMNPTSLMSQVLPLLAPSAAFVLYSPWSQPLAECMHQLQTSKSAVLLQLHESWMRPHQVLPMRTHPEMMCSGTGGYILSGIKVCTSDGSTPLTGDSLYSSKPSSIHTLGAGATECAPDCTKNLPGRKRGRKNY</sequence>
<dbReference type="Proteomes" id="UP000232323">
    <property type="component" value="Unassembled WGS sequence"/>
</dbReference>
<evidence type="ECO:0000313" key="8">
    <source>
        <dbReference type="Proteomes" id="UP000232323"/>
    </source>
</evidence>
<dbReference type="GO" id="GO:0005634">
    <property type="term" value="C:nucleus"/>
    <property type="evidence" value="ECO:0007669"/>
    <property type="project" value="UniProtKB-SubCell"/>
</dbReference>
<dbReference type="GO" id="GO:0030488">
    <property type="term" value="P:tRNA methylation"/>
    <property type="evidence" value="ECO:0007669"/>
    <property type="project" value="InterPro"/>
</dbReference>